<keyword evidence="2" id="KW-1133">Transmembrane helix</keyword>
<accession>A0A915YD38</accession>
<evidence type="ECO:0000256" key="2">
    <source>
        <dbReference type="SAM" id="Phobius"/>
    </source>
</evidence>
<keyword evidence="2" id="KW-0472">Membrane</keyword>
<organism evidence="3 4">
    <name type="scientific">Aureispira anguillae</name>
    <dbReference type="NCBI Taxonomy" id="2864201"/>
    <lineage>
        <taxon>Bacteria</taxon>
        <taxon>Pseudomonadati</taxon>
        <taxon>Bacteroidota</taxon>
        <taxon>Saprospiria</taxon>
        <taxon>Saprospirales</taxon>
        <taxon>Saprospiraceae</taxon>
        <taxon>Aureispira</taxon>
    </lineage>
</organism>
<keyword evidence="4" id="KW-1185">Reference proteome</keyword>
<protein>
    <recommendedName>
        <fullName evidence="5">Septum formation initiator</fullName>
    </recommendedName>
</protein>
<keyword evidence="1" id="KW-0175">Coiled coil</keyword>
<dbReference type="Proteomes" id="UP001060919">
    <property type="component" value="Chromosome"/>
</dbReference>
<evidence type="ECO:0000313" key="4">
    <source>
        <dbReference type="Proteomes" id="UP001060919"/>
    </source>
</evidence>
<feature type="coiled-coil region" evidence="1">
    <location>
        <begin position="44"/>
        <end position="85"/>
    </location>
</feature>
<dbReference type="KEGG" id="aup:AsAng_0016020"/>
<keyword evidence="2" id="KW-0812">Transmembrane</keyword>
<proteinExistence type="predicted"/>
<evidence type="ECO:0000313" key="3">
    <source>
        <dbReference type="EMBL" id="BDS10892.1"/>
    </source>
</evidence>
<gene>
    <name evidence="3" type="ORF">AsAng_0016020</name>
</gene>
<evidence type="ECO:0008006" key="5">
    <source>
        <dbReference type="Google" id="ProtNLM"/>
    </source>
</evidence>
<reference evidence="3" key="1">
    <citation type="submission" date="2022-09" db="EMBL/GenBank/DDBJ databases">
        <title>Aureispira anguillicida sp. nov., isolated from Leptocephalus of Japanese eel Anguilla japonica.</title>
        <authorList>
            <person name="Yuasa K."/>
            <person name="Mekata T."/>
            <person name="Ikunari K."/>
        </authorList>
    </citation>
    <scope>NUCLEOTIDE SEQUENCE</scope>
    <source>
        <strain evidence="3">EL160426</strain>
    </source>
</reference>
<sequence length="95" mass="11492">MPSVHRYKQQTMNSNSIKSKKKLTPFYWFFTAFTFLLIWNAYDIATIIIQQNKTKEEVKNLKEENEILNEEIFQLQKEVKRNRRIIADKVLKLNI</sequence>
<dbReference type="EMBL" id="AP026867">
    <property type="protein sequence ID" value="BDS10892.1"/>
    <property type="molecule type" value="Genomic_DNA"/>
</dbReference>
<feature type="transmembrane region" description="Helical" evidence="2">
    <location>
        <begin position="26"/>
        <end position="49"/>
    </location>
</feature>
<dbReference type="AlphaFoldDB" id="A0A915YD38"/>
<evidence type="ECO:0000256" key="1">
    <source>
        <dbReference type="SAM" id="Coils"/>
    </source>
</evidence>
<name>A0A915YD38_9BACT</name>